<evidence type="ECO:0000313" key="2">
    <source>
        <dbReference type="EMBL" id="KAK1849476.1"/>
    </source>
</evidence>
<proteinExistence type="predicted"/>
<reference evidence="2" key="1">
    <citation type="submission" date="2023-01" db="EMBL/GenBank/DDBJ databases">
        <title>Colletotrichum chrysophilum M932 genome sequence.</title>
        <authorList>
            <person name="Baroncelli R."/>
        </authorList>
    </citation>
    <scope>NUCLEOTIDE SEQUENCE</scope>
    <source>
        <strain evidence="2">M932</strain>
    </source>
</reference>
<organism evidence="2 3">
    <name type="scientific">Colletotrichum chrysophilum</name>
    <dbReference type="NCBI Taxonomy" id="1836956"/>
    <lineage>
        <taxon>Eukaryota</taxon>
        <taxon>Fungi</taxon>
        <taxon>Dikarya</taxon>
        <taxon>Ascomycota</taxon>
        <taxon>Pezizomycotina</taxon>
        <taxon>Sordariomycetes</taxon>
        <taxon>Hypocreomycetidae</taxon>
        <taxon>Glomerellales</taxon>
        <taxon>Glomerellaceae</taxon>
        <taxon>Colletotrichum</taxon>
        <taxon>Colletotrichum gloeosporioides species complex</taxon>
    </lineage>
</organism>
<dbReference type="AlphaFoldDB" id="A0AAD9AK01"/>
<dbReference type="EMBL" id="JAQOWY010000143">
    <property type="protein sequence ID" value="KAK1849476.1"/>
    <property type="molecule type" value="Genomic_DNA"/>
</dbReference>
<evidence type="ECO:0000256" key="1">
    <source>
        <dbReference type="SAM" id="MobiDB-lite"/>
    </source>
</evidence>
<name>A0AAD9AK01_9PEZI</name>
<feature type="compositionally biased region" description="Polar residues" evidence="1">
    <location>
        <begin position="34"/>
        <end position="50"/>
    </location>
</feature>
<dbReference type="Proteomes" id="UP001243330">
    <property type="component" value="Unassembled WGS sequence"/>
</dbReference>
<keyword evidence="3" id="KW-1185">Reference proteome</keyword>
<feature type="compositionally biased region" description="Acidic residues" evidence="1">
    <location>
        <begin position="79"/>
        <end position="89"/>
    </location>
</feature>
<evidence type="ECO:0000313" key="3">
    <source>
        <dbReference type="Proteomes" id="UP001243330"/>
    </source>
</evidence>
<feature type="region of interest" description="Disordered" evidence="1">
    <location>
        <begin position="27"/>
        <end position="134"/>
    </location>
</feature>
<feature type="compositionally biased region" description="Basic and acidic residues" evidence="1">
    <location>
        <begin position="118"/>
        <end position="134"/>
    </location>
</feature>
<feature type="compositionally biased region" description="Basic and acidic residues" evidence="1">
    <location>
        <begin position="90"/>
        <end position="109"/>
    </location>
</feature>
<sequence>MLKRERIWAKLELRPMSPISPHEIDFSHFPANIPRQTTYPPPTANQQCSCEESHPALRSFHSAVTSFSGGDRPIFLDNSSDDDEDDDNDRSDNNRSDDDRSNDDDGKVEHSHRKTSRPLREYERGVWVKDLVET</sequence>
<comment type="caution">
    <text evidence="2">The sequence shown here is derived from an EMBL/GenBank/DDBJ whole genome shotgun (WGS) entry which is preliminary data.</text>
</comment>
<gene>
    <name evidence="2" type="ORF">CCHR01_07921</name>
</gene>
<protein>
    <submittedName>
        <fullName evidence="2">Uncharacterized protein</fullName>
    </submittedName>
</protein>
<accession>A0AAD9AK01</accession>